<evidence type="ECO:0000256" key="6">
    <source>
        <dbReference type="ARBA" id="ARBA00022777"/>
    </source>
</evidence>
<dbReference type="PROSITE" id="PS50885">
    <property type="entry name" value="HAMP"/>
    <property type="match status" value="1"/>
</dbReference>
<keyword evidence="9" id="KW-0175">Coiled coil</keyword>
<name>A0A3B1BVV1_9ZZZZ</name>
<keyword evidence="7" id="KW-0067">ATP-binding</keyword>
<evidence type="ECO:0000256" key="8">
    <source>
        <dbReference type="ARBA" id="ARBA00023012"/>
    </source>
</evidence>
<evidence type="ECO:0000259" key="11">
    <source>
        <dbReference type="PROSITE" id="PS50109"/>
    </source>
</evidence>
<feature type="transmembrane region" description="Helical" evidence="10">
    <location>
        <begin position="294"/>
        <end position="314"/>
    </location>
</feature>
<evidence type="ECO:0000256" key="4">
    <source>
        <dbReference type="ARBA" id="ARBA00022679"/>
    </source>
</evidence>
<dbReference type="Gene3D" id="6.10.340.10">
    <property type="match status" value="1"/>
</dbReference>
<feature type="coiled-coil region" evidence="9">
    <location>
        <begin position="349"/>
        <end position="376"/>
    </location>
</feature>
<accession>A0A3B1BVV1</accession>
<protein>
    <recommendedName>
        <fullName evidence="2">histidine kinase</fullName>
        <ecNumber evidence="2">2.7.13.3</ecNumber>
    </recommendedName>
</protein>
<organism evidence="15">
    <name type="scientific">hydrothermal vent metagenome</name>
    <dbReference type="NCBI Taxonomy" id="652676"/>
    <lineage>
        <taxon>unclassified sequences</taxon>
        <taxon>metagenomes</taxon>
        <taxon>ecological metagenomes</taxon>
    </lineage>
</organism>
<feature type="transmembrane region" description="Helical" evidence="10">
    <location>
        <begin position="12"/>
        <end position="33"/>
    </location>
</feature>
<dbReference type="SUPFAM" id="SSF55785">
    <property type="entry name" value="PYP-like sensor domain (PAS domain)"/>
    <property type="match status" value="1"/>
</dbReference>
<dbReference type="Pfam" id="PF02518">
    <property type="entry name" value="HATPase_c"/>
    <property type="match status" value="1"/>
</dbReference>
<keyword evidence="10" id="KW-0812">Transmembrane</keyword>
<evidence type="ECO:0000259" key="12">
    <source>
        <dbReference type="PROSITE" id="PS50112"/>
    </source>
</evidence>
<gene>
    <name evidence="15" type="ORF">MNBD_NITROSPINAE04-2579</name>
</gene>
<dbReference type="GO" id="GO:0005524">
    <property type="term" value="F:ATP binding"/>
    <property type="evidence" value="ECO:0007669"/>
    <property type="project" value="UniProtKB-KW"/>
</dbReference>
<dbReference type="InterPro" id="IPR036890">
    <property type="entry name" value="HATPase_C_sf"/>
</dbReference>
<dbReference type="SMART" id="SM00091">
    <property type="entry name" value="PAS"/>
    <property type="match status" value="1"/>
</dbReference>
<dbReference type="SUPFAM" id="SSF47384">
    <property type="entry name" value="Homodimeric domain of signal transducing histidine kinase"/>
    <property type="match status" value="1"/>
</dbReference>
<dbReference type="CDD" id="cd00130">
    <property type="entry name" value="PAS"/>
    <property type="match status" value="1"/>
</dbReference>
<dbReference type="AlphaFoldDB" id="A0A3B1BVV1"/>
<feature type="domain" description="Histidine kinase" evidence="11">
    <location>
        <begin position="520"/>
        <end position="731"/>
    </location>
</feature>
<dbReference type="PANTHER" id="PTHR43065:SF10">
    <property type="entry name" value="PEROXIDE STRESS-ACTIVATED HISTIDINE KINASE MAK3"/>
    <property type="match status" value="1"/>
</dbReference>
<dbReference type="NCBIfam" id="TIGR00229">
    <property type="entry name" value="sensory_box"/>
    <property type="match status" value="1"/>
</dbReference>
<evidence type="ECO:0000256" key="7">
    <source>
        <dbReference type="ARBA" id="ARBA00022840"/>
    </source>
</evidence>
<dbReference type="SMART" id="SM00388">
    <property type="entry name" value="HisKA"/>
    <property type="match status" value="1"/>
</dbReference>
<evidence type="ECO:0000256" key="2">
    <source>
        <dbReference type="ARBA" id="ARBA00012438"/>
    </source>
</evidence>
<comment type="catalytic activity">
    <reaction evidence="1">
        <text>ATP + protein L-histidine = ADP + protein N-phospho-L-histidine.</text>
        <dbReference type="EC" id="2.7.13.3"/>
    </reaction>
</comment>
<feature type="domain" description="PAS" evidence="12">
    <location>
        <begin position="387"/>
        <end position="421"/>
    </location>
</feature>
<dbReference type="PROSITE" id="PS50112">
    <property type="entry name" value="PAS"/>
    <property type="match status" value="1"/>
</dbReference>
<dbReference type="InterPro" id="IPR003594">
    <property type="entry name" value="HATPase_dom"/>
</dbReference>
<evidence type="ECO:0000256" key="10">
    <source>
        <dbReference type="SAM" id="Phobius"/>
    </source>
</evidence>
<dbReference type="CDD" id="cd00082">
    <property type="entry name" value="HisKA"/>
    <property type="match status" value="1"/>
</dbReference>
<keyword evidence="3" id="KW-0597">Phosphoprotein</keyword>
<dbReference type="EC" id="2.7.13.3" evidence="2"/>
<dbReference type="SUPFAM" id="SSF158472">
    <property type="entry name" value="HAMP domain-like"/>
    <property type="match status" value="1"/>
</dbReference>
<keyword evidence="4" id="KW-0808">Transferase</keyword>
<dbReference type="Pfam" id="PF00512">
    <property type="entry name" value="HisKA"/>
    <property type="match status" value="1"/>
</dbReference>
<dbReference type="PROSITE" id="PS50113">
    <property type="entry name" value="PAC"/>
    <property type="match status" value="1"/>
</dbReference>
<sequence>MKGIWRKLRIQWKLLILFTLMIALPVVTILFVVQDIIVSQLHFRQHEKITFAKNSVNSALLRSQRMAANYLTLISRDDAIKDSFYYAVRAKEVGALESEMRLLSLPVDYDIIIARDSLGKSLVELGNTFISANSHQDPLQCESEPMVTGEVCQELWKWNETLFFGALAPVFKSRLAVEFQQELSSRNLLGTLIIASMLDDGFARKIREITGAEVVIRDKNRIYGTSLPEMRKTPLNFYSDPYGESSEFSTQEINGSSYLTTSLPVKTRNDISLGEIIILADNDAIVRTTRRINYTIYLVSWFVFIIGFALAFKFSRSLGSSINRLSDGAKRIGGGDFTGDIEIKSFVELDSLARSLNSMSSDLKSLLAEKEKYLEEIHIQHEKIIEQKEYMTSLFESANDLIYVTDLDGKITFINQKIEEYGYGKEELLGKLSKDLINFSGMDNRFEENIEKRSAVYEVNLTTGNSKTRLMIFSSSLIRETSGAVTSELCILRDITDQKIIENNITHFDRLACTGRLAAGVAHEIGNPLTSVSSFLQLLEEKENDAYKEDCIKTIQKHINRICFTVERLKNLSRPHSLEKWGRINVGLMIQSAMDIVRFDPRLRNVEIILDQDENTPVITGQGDQLIQVLINLILNSADAMNGSGRLILKTRADMTNYEVHLEIIDTGSGIGEESLDLIFDPFFTTKGHDNGTGLGLYVSQSIIQHHSGKIFVKDSSEKGTVICICLPVERQQVEVAVEQECNG</sequence>
<evidence type="ECO:0000256" key="1">
    <source>
        <dbReference type="ARBA" id="ARBA00000085"/>
    </source>
</evidence>
<dbReference type="InterPro" id="IPR000014">
    <property type="entry name" value="PAS"/>
</dbReference>
<dbReference type="Pfam" id="PF00672">
    <property type="entry name" value="HAMP"/>
    <property type="match status" value="1"/>
</dbReference>
<dbReference type="Gene3D" id="1.10.287.130">
    <property type="match status" value="1"/>
</dbReference>
<dbReference type="InterPro" id="IPR005467">
    <property type="entry name" value="His_kinase_dom"/>
</dbReference>
<evidence type="ECO:0000256" key="5">
    <source>
        <dbReference type="ARBA" id="ARBA00022741"/>
    </source>
</evidence>
<dbReference type="PANTHER" id="PTHR43065">
    <property type="entry name" value="SENSOR HISTIDINE KINASE"/>
    <property type="match status" value="1"/>
</dbReference>
<dbReference type="SMART" id="SM00304">
    <property type="entry name" value="HAMP"/>
    <property type="match status" value="1"/>
</dbReference>
<keyword evidence="8" id="KW-0902">Two-component regulatory system</keyword>
<feature type="domain" description="PAC" evidence="13">
    <location>
        <begin position="455"/>
        <end position="507"/>
    </location>
</feature>
<reference evidence="15" key="1">
    <citation type="submission" date="2018-06" db="EMBL/GenBank/DDBJ databases">
        <authorList>
            <person name="Zhirakovskaya E."/>
        </authorList>
    </citation>
    <scope>NUCLEOTIDE SEQUENCE</scope>
</reference>
<evidence type="ECO:0000259" key="13">
    <source>
        <dbReference type="PROSITE" id="PS50113"/>
    </source>
</evidence>
<proteinExistence type="predicted"/>
<dbReference type="SMART" id="SM00387">
    <property type="entry name" value="HATPase_c"/>
    <property type="match status" value="1"/>
</dbReference>
<evidence type="ECO:0000256" key="9">
    <source>
        <dbReference type="SAM" id="Coils"/>
    </source>
</evidence>
<dbReference type="GO" id="GO:0000155">
    <property type="term" value="F:phosphorelay sensor kinase activity"/>
    <property type="evidence" value="ECO:0007669"/>
    <property type="project" value="InterPro"/>
</dbReference>
<dbReference type="Gene3D" id="3.30.565.10">
    <property type="entry name" value="Histidine kinase-like ATPase, C-terminal domain"/>
    <property type="match status" value="1"/>
</dbReference>
<dbReference type="SUPFAM" id="SSF55874">
    <property type="entry name" value="ATPase domain of HSP90 chaperone/DNA topoisomerase II/histidine kinase"/>
    <property type="match status" value="1"/>
</dbReference>
<dbReference type="EMBL" id="UOGA01000053">
    <property type="protein sequence ID" value="VAX16034.1"/>
    <property type="molecule type" value="Genomic_DNA"/>
</dbReference>
<dbReference type="InterPro" id="IPR003661">
    <property type="entry name" value="HisK_dim/P_dom"/>
</dbReference>
<dbReference type="InterPro" id="IPR035965">
    <property type="entry name" value="PAS-like_dom_sf"/>
</dbReference>
<feature type="domain" description="HAMP" evidence="14">
    <location>
        <begin position="316"/>
        <end position="368"/>
    </location>
</feature>
<dbReference type="CDD" id="cd06225">
    <property type="entry name" value="HAMP"/>
    <property type="match status" value="1"/>
</dbReference>
<keyword evidence="10" id="KW-1133">Transmembrane helix</keyword>
<dbReference type="InterPro" id="IPR000700">
    <property type="entry name" value="PAS-assoc_C"/>
</dbReference>
<keyword evidence="10" id="KW-0472">Membrane</keyword>
<evidence type="ECO:0000313" key="15">
    <source>
        <dbReference type="EMBL" id="VAX16034.1"/>
    </source>
</evidence>
<dbReference type="InterPro" id="IPR036097">
    <property type="entry name" value="HisK_dim/P_sf"/>
</dbReference>
<dbReference type="InterPro" id="IPR004358">
    <property type="entry name" value="Sig_transdc_His_kin-like_C"/>
</dbReference>
<dbReference type="InterPro" id="IPR003660">
    <property type="entry name" value="HAMP_dom"/>
</dbReference>
<dbReference type="Pfam" id="PF13426">
    <property type="entry name" value="PAS_9"/>
    <property type="match status" value="1"/>
</dbReference>
<keyword evidence="6" id="KW-0418">Kinase</keyword>
<evidence type="ECO:0000256" key="3">
    <source>
        <dbReference type="ARBA" id="ARBA00022553"/>
    </source>
</evidence>
<evidence type="ECO:0000259" key="14">
    <source>
        <dbReference type="PROSITE" id="PS50885"/>
    </source>
</evidence>
<dbReference type="Gene3D" id="3.30.450.20">
    <property type="entry name" value="PAS domain"/>
    <property type="match status" value="1"/>
</dbReference>
<keyword evidence="5" id="KW-0547">Nucleotide-binding</keyword>
<dbReference type="PRINTS" id="PR00344">
    <property type="entry name" value="BCTRLSENSOR"/>
</dbReference>
<dbReference type="PROSITE" id="PS50109">
    <property type="entry name" value="HIS_KIN"/>
    <property type="match status" value="1"/>
</dbReference>
<dbReference type="GO" id="GO:0016020">
    <property type="term" value="C:membrane"/>
    <property type="evidence" value="ECO:0007669"/>
    <property type="project" value="InterPro"/>
</dbReference>